<proteinExistence type="predicted"/>
<evidence type="ECO:0000313" key="2">
    <source>
        <dbReference type="Proteomes" id="UP000316612"/>
    </source>
</evidence>
<keyword evidence="2" id="KW-1185">Reference proteome</keyword>
<comment type="caution">
    <text evidence="1">The sequence shown here is derived from an EMBL/GenBank/DDBJ whole genome shotgun (WGS) entry which is preliminary data.</text>
</comment>
<accession>A0A4Y4DTB9</accession>
<name>A0A4Y4DTB9_GLUUR</name>
<dbReference type="EMBL" id="BJNY01000032">
    <property type="protein sequence ID" value="GED07913.1"/>
    <property type="molecule type" value="Genomic_DNA"/>
</dbReference>
<protein>
    <submittedName>
        <fullName evidence="1">Uncharacterized protein</fullName>
    </submittedName>
</protein>
<reference evidence="1 2" key="1">
    <citation type="submission" date="2019-06" db="EMBL/GenBank/DDBJ databases">
        <title>Whole genome shotgun sequence of Glutamicibacter uratoxydans NBRC 15515.</title>
        <authorList>
            <person name="Hosoyama A."/>
            <person name="Uohara A."/>
            <person name="Ohji S."/>
            <person name="Ichikawa N."/>
        </authorList>
    </citation>
    <scope>NUCLEOTIDE SEQUENCE [LARGE SCALE GENOMIC DNA]</scope>
    <source>
        <strain evidence="1 2">NBRC 15515</strain>
    </source>
</reference>
<sequence length="58" mass="6842">MSKNHQNWHSIWRADRKLHASYDGVIKYCPGSTRHKKISDALVEDDFWCHARIDTAMN</sequence>
<evidence type="ECO:0000313" key="1">
    <source>
        <dbReference type="EMBL" id="GED07913.1"/>
    </source>
</evidence>
<dbReference type="AlphaFoldDB" id="A0A4Y4DTB9"/>
<gene>
    <name evidence="1" type="ORF">AUR04nite_34450</name>
</gene>
<dbReference type="Proteomes" id="UP000316612">
    <property type="component" value="Unassembled WGS sequence"/>
</dbReference>
<organism evidence="1 2">
    <name type="scientific">Glutamicibacter uratoxydans</name>
    <name type="common">Arthrobacter uratoxydans</name>
    <dbReference type="NCBI Taxonomy" id="43667"/>
    <lineage>
        <taxon>Bacteria</taxon>
        <taxon>Bacillati</taxon>
        <taxon>Actinomycetota</taxon>
        <taxon>Actinomycetes</taxon>
        <taxon>Micrococcales</taxon>
        <taxon>Micrococcaceae</taxon>
        <taxon>Glutamicibacter</taxon>
    </lineage>
</organism>